<proteinExistence type="predicted"/>
<organism evidence="1 2">
    <name type="scientific">Plantactinospora siamensis</name>
    <dbReference type="NCBI Taxonomy" id="555372"/>
    <lineage>
        <taxon>Bacteria</taxon>
        <taxon>Bacillati</taxon>
        <taxon>Actinomycetota</taxon>
        <taxon>Actinomycetes</taxon>
        <taxon>Micromonosporales</taxon>
        <taxon>Micromonosporaceae</taxon>
        <taxon>Plantactinospora</taxon>
    </lineage>
</organism>
<dbReference type="RefSeq" id="WP_377339562.1">
    <property type="nucleotide sequence ID" value="NZ_JBHLUE010000011.1"/>
</dbReference>
<evidence type="ECO:0008006" key="3">
    <source>
        <dbReference type="Google" id="ProtNLM"/>
    </source>
</evidence>
<evidence type="ECO:0000313" key="2">
    <source>
        <dbReference type="Proteomes" id="UP001589894"/>
    </source>
</evidence>
<evidence type="ECO:0000313" key="1">
    <source>
        <dbReference type="EMBL" id="MFC0565621.1"/>
    </source>
</evidence>
<gene>
    <name evidence="1" type="ORF">ACFFHU_15945</name>
</gene>
<keyword evidence="2" id="KW-1185">Reference proteome</keyword>
<sequence length="113" mass="12244">MTGSGLTAQAERGMSAPPEVVFNTAIDPNRVDAWLPERLRDGSRRPEWDAKLTARWSVDGWSARLWVRPETPGGALVCLELVADGSDEARLTDLAETTLANLAREVADNLNAG</sequence>
<dbReference type="EMBL" id="JBHLUE010000011">
    <property type="protein sequence ID" value="MFC0565621.1"/>
    <property type="molecule type" value="Genomic_DNA"/>
</dbReference>
<reference evidence="1 2" key="1">
    <citation type="submission" date="2024-09" db="EMBL/GenBank/DDBJ databases">
        <authorList>
            <person name="Sun Q."/>
            <person name="Mori K."/>
        </authorList>
    </citation>
    <scope>NUCLEOTIDE SEQUENCE [LARGE SCALE GENOMIC DNA]</scope>
    <source>
        <strain evidence="1 2">TBRC 2205</strain>
    </source>
</reference>
<comment type="caution">
    <text evidence="1">The sequence shown here is derived from an EMBL/GenBank/DDBJ whole genome shotgun (WGS) entry which is preliminary data.</text>
</comment>
<accession>A0ABV6NXW4</accession>
<name>A0ABV6NXW4_9ACTN</name>
<protein>
    <recommendedName>
        <fullName evidence="3">SRPBCC family protein</fullName>
    </recommendedName>
</protein>
<dbReference type="SUPFAM" id="SSF55961">
    <property type="entry name" value="Bet v1-like"/>
    <property type="match status" value="1"/>
</dbReference>
<dbReference type="Proteomes" id="UP001589894">
    <property type="component" value="Unassembled WGS sequence"/>
</dbReference>